<sequence>MYMDHLNSARLIADVLSGPQPAYAWSSLASLAARSLYRWLKNILLSSLVTRRSEIIYTRAQTTSRSLLSRVNAAADALASGSHVVLLHPPACPVPTFFMDKFSFYTEEDRFIESNITSYLFLLCTMGTPLPTTHMCELPRHTRQLFSYMLDHRSSPRPWQTSEGSKMCYRDVGWDVGMCLRTLTTYLLNA</sequence>
<name>A0AAD7H205_MYCRO</name>
<reference evidence="1" key="1">
    <citation type="submission" date="2023-03" db="EMBL/GenBank/DDBJ databases">
        <title>Massive genome expansion in bonnet fungi (Mycena s.s.) driven by repeated elements and novel gene families across ecological guilds.</title>
        <authorList>
            <consortium name="Lawrence Berkeley National Laboratory"/>
            <person name="Harder C.B."/>
            <person name="Miyauchi S."/>
            <person name="Viragh M."/>
            <person name="Kuo A."/>
            <person name="Thoen E."/>
            <person name="Andreopoulos B."/>
            <person name="Lu D."/>
            <person name="Skrede I."/>
            <person name="Drula E."/>
            <person name="Henrissat B."/>
            <person name="Morin E."/>
            <person name="Kohler A."/>
            <person name="Barry K."/>
            <person name="LaButti K."/>
            <person name="Morin E."/>
            <person name="Salamov A."/>
            <person name="Lipzen A."/>
            <person name="Mereny Z."/>
            <person name="Hegedus B."/>
            <person name="Baldrian P."/>
            <person name="Stursova M."/>
            <person name="Weitz H."/>
            <person name="Taylor A."/>
            <person name="Grigoriev I.V."/>
            <person name="Nagy L.G."/>
            <person name="Martin F."/>
            <person name="Kauserud H."/>
        </authorList>
    </citation>
    <scope>NUCLEOTIDE SEQUENCE</scope>
    <source>
        <strain evidence="1">CBHHK067</strain>
    </source>
</reference>
<comment type="caution">
    <text evidence="1">The sequence shown here is derived from an EMBL/GenBank/DDBJ whole genome shotgun (WGS) entry which is preliminary data.</text>
</comment>
<dbReference type="EMBL" id="JARKIE010000002">
    <property type="protein sequence ID" value="KAJ7709995.1"/>
    <property type="molecule type" value="Genomic_DNA"/>
</dbReference>
<protein>
    <submittedName>
        <fullName evidence="1">Uncharacterized protein</fullName>
    </submittedName>
</protein>
<gene>
    <name evidence="1" type="ORF">B0H17DRAFT_249449</name>
</gene>
<evidence type="ECO:0000313" key="1">
    <source>
        <dbReference type="EMBL" id="KAJ7709995.1"/>
    </source>
</evidence>
<keyword evidence="2" id="KW-1185">Reference proteome</keyword>
<organism evidence="1 2">
    <name type="scientific">Mycena rosella</name>
    <name type="common">Pink bonnet</name>
    <name type="synonym">Agaricus rosellus</name>
    <dbReference type="NCBI Taxonomy" id="1033263"/>
    <lineage>
        <taxon>Eukaryota</taxon>
        <taxon>Fungi</taxon>
        <taxon>Dikarya</taxon>
        <taxon>Basidiomycota</taxon>
        <taxon>Agaricomycotina</taxon>
        <taxon>Agaricomycetes</taxon>
        <taxon>Agaricomycetidae</taxon>
        <taxon>Agaricales</taxon>
        <taxon>Marasmiineae</taxon>
        <taxon>Mycenaceae</taxon>
        <taxon>Mycena</taxon>
    </lineage>
</organism>
<evidence type="ECO:0000313" key="2">
    <source>
        <dbReference type="Proteomes" id="UP001221757"/>
    </source>
</evidence>
<proteinExistence type="predicted"/>
<accession>A0AAD7H205</accession>
<dbReference type="Proteomes" id="UP001221757">
    <property type="component" value="Unassembled WGS sequence"/>
</dbReference>
<dbReference type="AlphaFoldDB" id="A0AAD7H205"/>